<dbReference type="PANTHER" id="PTHR11748:SF111">
    <property type="entry name" value="D-LACTATE DEHYDROGENASE, MITOCHONDRIAL-RELATED"/>
    <property type="match status" value="1"/>
</dbReference>
<dbReference type="Gene3D" id="3.30.70.2740">
    <property type="match status" value="1"/>
</dbReference>
<keyword evidence="8" id="KW-0496">Mitochondrion</keyword>
<keyword evidence="6" id="KW-0809">Transit peptide</keyword>
<evidence type="ECO:0000256" key="6">
    <source>
        <dbReference type="ARBA" id="ARBA00022946"/>
    </source>
</evidence>
<reference evidence="11" key="1">
    <citation type="journal article" date="2015" name="Proc. Natl. Acad. Sci. U.S.A.">
        <title>Networks of energetic and metabolic interactions define dynamics in microbial communities.</title>
        <authorList>
            <person name="Embree M."/>
            <person name="Liu J.K."/>
            <person name="Al-Bassam M.M."/>
            <person name="Zengler K."/>
        </authorList>
    </citation>
    <scope>NUCLEOTIDE SEQUENCE</scope>
</reference>
<dbReference type="Gene3D" id="3.30.465.10">
    <property type="match status" value="1"/>
</dbReference>
<comment type="subcellular location">
    <subcellularLocation>
        <location evidence="2">Mitochondrion</location>
    </subcellularLocation>
</comment>
<evidence type="ECO:0000313" key="11">
    <source>
        <dbReference type="EMBL" id="KUG23157.1"/>
    </source>
</evidence>
<dbReference type="InterPro" id="IPR006094">
    <property type="entry name" value="Oxid_FAD_bind_N"/>
</dbReference>
<dbReference type="PANTHER" id="PTHR11748">
    <property type="entry name" value="D-LACTATE DEHYDROGENASE"/>
    <property type="match status" value="1"/>
</dbReference>
<dbReference type="GO" id="GO:0004458">
    <property type="term" value="F:D-lactate dehydrogenase (cytochrome) activity"/>
    <property type="evidence" value="ECO:0007669"/>
    <property type="project" value="UniProtKB-EC"/>
</dbReference>
<organism evidence="11">
    <name type="scientific">hydrocarbon metagenome</name>
    <dbReference type="NCBI Taxonomy" id="938273"/>
    <lineage>
        <taxon>unclassified sequences</taxon>
        <taxon>metagenomes</taxon>
        <taxon>ecological metagenomes</taxon>
    </lineage>
</organism>
<dbReference type="InterPro" id="IPR036318">
    <property type="entry name" value="FAD-bd_PCMH-like_sf"/>
</dbReference>
<keyword evidence="4" id="KW-0285">Flavoprotein</keyword>
<dbReference type="InterPro" id="IPR016166">
    <property type="entry name" value="FAD-bd_PCMH"/>
</dbReference>
<dbReference type="GO" id="GO:0008720">
    <property type="term" value="F:D-lactate dehydrogenase (NAD+) activity"/>
    <property type="evidence" value="ECO:0007669"/>
    <property type="project" value="TreeGrafter"/>
</dbReference>
<evidence type="ECO:0000256" key="8">
    <source>
        <dbReference type="ARBA" id="ARBA00023128"/>
    </source>
</evidence>
<dbReference type="InterPro" id="IPR016171">
    <property type="entry name" value="Vanillyl_alc_oxidase_C-sub2"/>
</dbReference>
<evidence type="ECO:0000256" key="1">
    <source>
        <dbReference type="ARBA" id="ARBA00001974"/>
    </source>
</evidence>
<keyword evidence="5" id="KW-0274">FAD</keyword>
<dbReference type="Gene3D" id="1.10.45.10">
    <property type="entry name" value="Vanillyl-alcohol Oxidase, Chain A, domain 4"/>
    <property type="match status" value="1"/>
</dbReference>
<evidence type="ECO:0000256" key="5">
    <source>
        <dbReference type="ARBA" id="ARBA00022827"/>
    </source>
</evidence>
<dbReference type="GO" id="GO:0005739">
    <property type="term" value="C:mitochondrion"/>
    <property type="evidence" value="ECO:0007669"/>
    <property type="project" value="UniProtKB-SubCell"/>
</dbReference>
<comment type="cofactor">
    <cofactor evidence="1">
        <name>FAD</name>
        <dbReference type="ChEBI" id="CHEBI:57692"/>
    </cofactor>
</comment>
<dbReference type="InterPro" id="IPR004113">
    <property type="entry name" value="FAD-bd_oxidored_4_C"/>
</dbReference>
<dbReference type="GO" id="GO:0071949">
    <property type="term" value="F:FAD binding"/>
    <property type="evidence" value="ECO:0007669"/>
    <property type="project" value="InterPro"/>
</dbReference>
<dbReference type="EC" id="1.1.2.4" evidence="9"/>
<name>A0A0W8FQF4_9ZZZZ</name>
<evidence type="ECO:0000256" key="7">
    <source>
        <dbReference type="ARBA" id="ARBA00023002"/>
    </source>
</evidence>
<protein>
    <recommendedName>
        <fullName evidence="9">D-lactate dehydrogenase (cytochrome)</fullName>
        <ecNumber evidence="9">1.1.2.4</ecNumber>
    </recommendedName>
</protein>
<sequence length="491" mass="55433">MIIKTNQDEFQSYLSDASNYQGTAEAVYLPENEQEVIAVVKKCNVDKIKITVSGNGTGLTGSRVPEGGIVISMEKMNRVIELNVAEKYVRVQPGMILKNLQDYVEEKKLFYPPDPTERNCFIGATVATNSSGARSFMYGSTRDYVMGMRVVLPSGETVSIERGKIIASAYNFSLATDQGTKYKFSVPRLAMPETKNASGYYCKANMDLIDLFIGSEGTLGIITELELKLITLNENVLSCVAFFEREEDAFHFIAEARDVTTCESSGDEIKISARGLEFFNKLALNFLCGDYPAIPEHTCSVWFEQELTGNDEDIKDAWLKLMQKHNADVKTSWLAVNKKEQEEFKDFRHAIGSKVNEFVARRGLRKVGTDVAVPAQSFTSFYQWMIELVERNNLEYVVYGHLGDCHTHLNMLPKNQEEFIRAKKIYSEICTEAVCLKGTVSAEHGIGKMKRDYLLLMYGEEIISQMAKLKLVFDPNKILNIGNIFDERYLQ</sequence>
<keyword evidence="7 11" id="KW-0560">Oxidoreductase</keyword>
<evidence type="ECO:0000256" key="4">
    <source>
        <dbReference type="ARBA" id="ARBA00022630"/>
    </source>
</evidence>
<dbReference type="PROSITE" id="PS51387">
    <property type="entry name" value="FAD_PCMH"/>
    <property type="match status" value="1"/>
</dbReference>
<dbReference type="InterPro" id="IPR016169">
    <property type="entry name" value="FAD-bd_PCMH_sub2"/>
</dbReference>
<dbReference type="InterPro" id="IPR016164">
    <property type="entry name" value="FAD-linked_Oxase-like_C"/>
</dbReference>
<dbReference type="SUPFAM" id="SSF56176">
    <property type="entry name" value="FAD-binding/transporter-associated domain-like"/>
    <property type="match status" value="1"/>
</dbReference>
<accession>A0A0W8FQF4</accession>
<dbReference type="Pfam" id="PF01565">
    <property type="entry name" value="FAD_binding_4"/>
    <property type="match status" value="1"/>
</dbReference>
<evidence type="ECO:0000259" key="10">
    <source>
        <dbReference type="PROSITE" id="PS51387"/>
    </source>
</evidence>
<dbReference type="Pfam" id="PF02913">
    <property type="entry name" value="FAD-oxidase_C"/>
    <property type="match status" value="1"/>
</dbReference>
<gene>
    <name evidence="11" type="ORF">ASZ90_007084</name>
</gene>
<evidence type="ECO:0000256" key="9">
    <source>
        <dbReference type="ARBA" id="ARBA00038897"/>
    </source>
</evidence>
<feature type="domain" description="FAD-binding PCMH-type" evidence="10">
    <location>
        <begin position="20"/>
        <end position="232"/>
    </location>
</feature>
<evidence type="ECO:0000256" key="3">
    <source>
        <dbReference type="ARBA" id="ARBA00008000"/>
    </source>
</evidence>
<dbReference type="SUPFAM" id="SSF55103">
    <property type="entry name" value="FAD-linked oxidases, C-terminal domain"/>
    <property type="match status" value="1"/>
</dbReference>
<evidence type="ECO:0000256" key="2">
    <source>
        <dbReference type="ARBA" id="ARBA00004173"/>
    </source>
</evidence>
<comment type="similarity">
    <text evidence="3">Belongs to the FAD-binding oxidoreductase/transferase type 4 family.</text>
</comment>
<dbReference type="GO" id="GO:1903457">
    <property type="term" value="P:lactate catabolic process"/>
    <property type="evidence" value="ECO:0007669"/>
    <property type="project" value="TreeGrafter"/>
</dbReference>
<comment type="caution">
    <text evidence="11">The sequence shown here is derived from an EMBL/GenBank/DDBJ whole genome shotgun (WGS) entry which is preliminary data.</text>
</comment>
<dbReference type="AlphaFoldDB" id="A0A0W8FQF4"/>
<dbReference type="EMBL" id="LNQE01000919">
    <property type="protein sequence ID" value="KUG23157.1"/>
    <property type="molecule type" value="Genomic_DNA"/>
</dbReference>
<proteinExistence type="inferred from homology"/>